<dbReference type="RefSeq" id="WP_041033822.1">
    <property type="nucleotide sequence ID" value="NZ_AP013063.1"/>
</dbReference>
<dbReference type="SUPFAM" id="SSF54427">
    <property type="entry name" value="NTF2-like"/>
    <property type="match status" value="1"/>
</dbReference>
<dbReference type="EMBL" id="AP013063">
    <property type="protein sequence ID" value="BAO32648.1"/>
    <property type="molecule type" value="Genomic_DNA"/>
</dbReference>
<gene>
    <name evidence="2" type="ORF">SM39_0588</name>
</gene>
<feature type="chain" id="PRO_5043322244" description="SnoaL-like domain-containing protein" evidence="1">
    <location>
        <begin position="21"/>
        <end position="189"/>
    </location>
</feature>
<proteinExistence type="predicted"/>
<dbReference type="Gene3D" id="3.10.450.50">
    <property type="match status" value="1"/>
</dbReference>
<keyword evidence="1" id="KW-0732">Signal</keyword>
<evidence type="ECO:0000256" key="1">
    <source>
        <dbReference type="SAM" id="SignalP"/>
    </source>
</evidence>
<protein>
    <recommendedName>
        <fullName evidence="3">SnoaL-like domain-containing protein</fullName>
    </recommendedName>
</protein>
<dbReference type="InterPro" id="IPR032710">
    <property type="entry name" value="NTF2-like_dom_sf"/>
</dbReference>
<organism evidence="2">
    <name type="scientific">Serratia marcescens SM39</name>
    <dbReference type="NCBI Taxonomy" id="1334564"/>
    <lineage>
        <taxon>Bacteria</taxon>
        <taxon>Pseudomonadati</taxon>
        <taxon>Pseudomonadota</taxon>
        <taxon>Gammaproteobacteria</taxon>
        <taxon>Enterobacterales</taxon>
        <taxon>Yersiniaceae</taxon>
        <taxon>Serratia</taxon>
    </lineage>
</organism>
<dbReference type="KEGG" id="smar:SM39_0588"/>
<name>A0AAT9E6C6_SERMA</name>
<accession>A0AAT9E6C6</accession>
<evidence type="ECO:0000313" key="2">
    <source>
        <dbReference type="EMBL" id="BAO32648.1"/>
    </source>
</evidence>
<sequence>MKLTYCAAWLIGLSTLSASAAQNNSTNNIKEKDGYYYLQKGYTDRDVAEFYWRSLEGWSEKPGNVAKYFTPDGRFELPYAPVNDFPDLFSSASQGREAITRYFSRMSQYLGNLKYSAPETWKIIPAREPGVYTFEYTSSGKLKQTDGDYNQLFIATVKIKDGQIALAHEFWDPYVALRDFGLIKKTDAN</sequence>
<feature type="signal peptide" evidence="1">
    <location>
        <begin position="1"/>
        <end position="20"/>
    </location>
</feature>
<evidence type="ECO:0008006" key="3">
    <source>
        <dbReference type="Google" id="ProtNLM"/>
    </source>
</evidence>
<dbReference type="AlphaFoldDB" id="A0AAT9E6C6"/>
<reference evidence="2" key="1">
    <citation type="journal article" date="2014" name="Genome Biol. Evol.">
        <title>Genome evolution and plasticity of Serratia marcescens, an important multidrug-resistant nosocomial pathogen.</title>
        <authorList>
            <person name="Iguchi A."/>
            <person name="Nagaya Y."/>
            <person name="Pradel E."/>
            <person name="Ooka T."/>
            <person name="Ogura Y."/>
            <person name="Katsura K."/>
            <person name="Kurokawa K."/>
            <person name="Oshima K."/>
            <person name="Hattori M."/>
            <person name="Parkhill J."/>
            <person name="Sebaihia M."/>
            <person name="Coulthurst S.J."/>
            <person name="Gotoh N."/>
            <person name="Thomson N.R."/>
            <person name="Ewbank J.J."/>
            <person name="Hayashi T."/>
        </authorList>
    </citation>
    <scope>NUCLEOTIDE SEQUENCE</scope>
    <source>
        <strain evidence="2">SM39</strain>
    </source>
</reference>